<dbReference type="Gene3D" id="3.40.50.1820">
    <property type="entry name" value="alpha/beta hydrolase"/>
    <property type="match status" value="1"/>
</dbReference>
<dbReference type="STRING" id="126156.SAMN05421670_0164"/>
<evidence type="ECO:0000259" key="2">
    <source>
        <dbReference type="Pfam" id="PF20434"/>
    </source>
</evidence>
<dbReference type="InterPro" id="IPR029058">
    <property type="entry name" value="AB_hydrolase_fold"/>
</dbReference>
<organism evidence="3 4">
    <name type="scientific">Psychrobacillus psychrotolerans</name>
    <dbReference type="NCBI Taxonomy" id="126156"/>
    <lineage>
        <taxon>Bacteria</taxon>
        <taxon>Bacillati</taxon>
        <taxon>Bacillota</taxon>
        <taxon>Bacilli</taxon>
        <taxon>Bacillales</taxon>
        <taxon>Bacillaceae</taxon>
        <taxon>Psychrobacillus</taxon>
    </lineage>
</organism>
<dbReference type="EMBL" id="FOXU01000011">
    <property type="protein sequence ID" value="SFQ76015.1"/>
    <property type="molecule type" value="Genomic_DNA"/>
</dbReference>
<evidence type="ECO:0000313" key="3">
    <source>
        <dbReference type="EMBL" id="SFQ76015.1"/>
    </source>
</evidence>
<sequence length="265" mass="29682">MTETVHISYGDHPSQFGVLRMPDLSGLSPVVITIHGGFWQSKYGLEENSPIDEDLTRRGYATWNIEYRRVGEDGGGWPGTFIDVIDAVNHLTQLKERFQLDLSRVVILGHSAGGHLALWLASRFNKVQTNEIGKTLLIPIRSVISLAGVLDLRRMWEIHEEKGMNSPIASFIGGSPQEVSERYRLASPIELLPLNVEQILIHGELDLHVPVDLSIEYHRRAIEQGDKVRLVVLPEVEHFMVIDPSSSAWKSVTDSLETLKESSCS</sequence>
<dbReference type="InterPro" id="IPR049492">
    <property type="entry name" value="BD-FAE-like_dom"/>
</dbReference>
<dbReference type="InterPro" id="IPR050300">
    <property type="entry name" value="GDXG_lipolytic_enzyme"/>
</dbReference>
<dbReference type="GO" id="GO:0016787">
    <property type="term" value="F:hydrolase activity"/>
    <property type="evidence" value="ECO:0007669"/>
    <property type="project" value="UniProtKB-KW"/>
</dbReference>
<dbReference type="Pfam" id="PF20434">
    <property type="entry name" value="BD-FAE"/>
    <property type="match status" value="1"/>
</dbReference>
<accession>A0A1I6B517</accession>
<name>A0A1I6B517_9BACI</name>
<keyword evidence="4" id="KW-1185">Reference proteome</keyword>
<dbReference type="Proteomes" id="UP000198734">
    <property type="component" value="Unassembled WGS sequence"/>
</dbReference>
<evidence type="ECO:0000256" key="1">
    <source>
        <dbReference type="ARBA" id="ARBA00022801"/>
    </source>
</evidence>
<dbReference type="PANTHER" id="PTHR48081">
    <property type="entry name" value="AB HYDROLASE SUPERFAMILY PROTEIN C4A8.06C"/>
    <property type="match status" value="1"/>
</dbReference>
<keyword evidence="1" id="KW-0378">Hydrolase</keyword>
<feature type="domain" description="BD-FAE-like" evidence="2">
    <location>
        <begin position="27"/>
        <end position="218"/>
    </location>
</feature>
<gene>
    <name evidence="3" type="ORF">SAMN05421670_0164</name>
</gene>
<proteinExistence type="predicted"/>
<dbReference type="AlphaFoldDB" id="A0A1I6B517"/>
<protein>
    <submittedName>
        <fullName evidence="3">Acetyl esterase/lipase</fullName>
    </submittedName>
</protein>
<evidence type="ECO:0000313" key="4">
    <source>
        <dbReference type="Proteomes" id="UP000198734"/>
    </source>
</evidence>
<reference evidence="4" key="1">
    <citation type="submission" date="2016-10" db="EMBL/GenBank/DDBJ databases">
        <authorList>
            <person name="Varghese N."/>
            <person name="Submissions S."/>
        </authorList>
    </citation>
    <scope>NUCLEOTIDE SEQUENCE [LARGE SCALE GENOMIC DNA]</scope>
    <source>
        <strain evidence="4">DSM 11706</strain>
    </source>
</reference>
<dbReference type="SUPFAM" id="SSF53474">
    <property type="entry name" value="alpha/beta-Hydrolases"/>
    <property type="match status" value="1"/>
</dbReference>
<dbReference type="RefSeq" id="WP_245762766.1">
    <property type="nucleotide sequence ID" value="NZ_FOXU01000011.1"/>
</dbReference>